<evidence type="ECO:0000313" key="2">
    <source>
        <dbReference type="EMBL" id="MCS4122414.1"/>
    </source>
</evidence>
<sequence length="96" mass="10656">MDGLTVRLPDSLREKASNLAEEEGISMNQLVMLAVSEKITRLDAEAQFAHLDALERFGESIAEEECAQPDALMEDLLDRAGDEEPREGDRRPAEAK</sequence>
<dbReference type="SUPFAM" id="SSF47598">
    <property type="entry name" value="Ribbon-helix-helix"/>
    <property type="match status" value="1"/>
</dbReference>
<protein>
    <submittedName>
        <fullName evidence="2">Transcriptional regulator</fullName>
    </submittedName>
</protein>
<dbReference type="GO" id="GO:0006355">
    <property type="term" value="P:regulation of DNA-templated transcription"/>
    <property type="evidence" value="ECO:0007669"/>
    <property type="project" value="InterPro"/>
</dbReference>
<dbReference type="RefSeq" id="WP_119843086.1">
    <property type="nucleotide sequence ID" value="NZ_CP020720.1"/>
</dbReference>
<dbReference type="InterPro" id="IPR013321">
    <property type="entry name" value="Arc_rbn_hlx_hlx"/>
</dbReference>
<dbReference type="AlphaFoldDB" id="A0A9X2PNH9"/>
<dbReference type="Pfam" id="PF05534">
    <property type="entry name" value="HicB"/>
    <property type="match status" value="1"/>
</dbReference>
<feature type="region of interest" description="Disordered" evidence="1">
    <location>
        <begin position="65"/>
        <end position="96"/>
    </location>
</feature>
<organism evidence="2 3">
    <name type="scientific">Salinibacter ruber</name>
    <dbReference type="NCBI Taxonomy" id="146919"/>
    <lineage>
        <taxon>Bacteria</taxon>
        <taxon>Pseudomonadati</taxon>
        <taxon>Rhodothermota</taxon>
        <taxon>Rhodothermia</taxon>
        <taxon>Rhodothermales</taxon>
        <taxon>Salinibacteraceae</taxon>
        <taxon>Salinibacter</taxon>
    </lineage>
</organism>
<dbReference type="Gene3D" id="1.10.1220.10">
    <property type="entry name" value="Met repressor-like"/>
    <property type="match status" value="1"/>
</dbReference>
<dbReference type="EMBL" id="JANUBL010000005">
    <property type="protein sequence ID" value="MCS4122414.1"/>
    <property type="molecule type" value="Genomic_DNA"/>
</dbReference>
<accession>A0A9X2PNH9</accession>
<evidence type="ECO:0000256" key="1">
    <source>
        <dbReference type="SAM" id="MobiDB-lite"/>
    </source>
</evidence>
<feature type="compositionally biased region" description="Acidic residues" evidence="1">
    <location>
        <begin position="65"/>
        <end position="75"/>
    </location>
</feature>
<dbReference type="InterPro" id="IPR008651">
    <property type="entry name" value="Uncharacterised_HicB"/>
</dbReference>
<gene>
    <name evidence="2" type="ORF">GGP45_002774</name>
</gene>
<feature type="compositionally biased region" description="Basic and acidic residues" evidence="1">
    <location>
        <begin position="76"/>
        <end position="96"/>
    </location>
</feature>
<name>A0A9X2PNH9_9BACT</name>
<dbReference type="InterPro" id="IPR010985">
    <property type="entry name" value="Ribbon_hlx_hlx"/>
</dbReference>
<evidence type="ECO:0000313" key="3">
    <source>
        <dbReference type="Proteomes" id="UP001155144"/>
    </source>
</evidence>
<dbReference type="Proteomes" id="UP001155144">
    <property type="component" value="Unassembled WGS sequence"/>
</dbReference>
<reference evidence="2" key="1">
    <citation type="submission" date="2022-08" db="EMBL/GenBank/DDBJ databases">
        <title>Genomic Encyclopedia of Type Strains, Phase V (KMG-V): Genome sequencing to study the core and pangenomes of soil and plant-associated prokaryotes.</title>
        <authorList>
            <person name="Whitman W."/>
        </authorList>
    </citation>
    <scope>NUCLEOTIDE SEQUENCE</scope>
    <source>
        <strain evidence="2">SP3026</strain>
    </source>
</reference>
<comment type="caution">
    <text evidence="2">The sequence shown here is derived from an EMBL/GenBank/DDBJ whole genome shotgun (WGS) entry which is preliminary data.</text>
</comment>
<proteinExistence type="predicted"/>